<feature type="binding site" evidence="3">
    <location>
        <position position="298"/>
    </location>
    <ligand>
        <name>NAD(+)</name>
        <dbReference type="ChEBI" id="CHEBI:57540"/>
    </ligand>
</feature>
<dbReference type="InterPro" id="IPR012742">
    <property type="entry name" value="Ala_DH_archaeglobus"/>
</dbReference>
<dbReference type="GO" id="GO:0006522">
    <property type="term" value="P:alanine metabolic process"/>
    <property type="evidence" value="ECO:0007669"/>
    <property type="project" value="UniProtKB-UniRule"/>
</dbReference>
<evidence type="ECO:0000256" key="4">
    <source>
        <dbReference type="NCBIfam" id="TIGR02371"/>
    </source>
</evidence>
<comment type="similarity">
    <text evidence="3">Belongs to the ornithine cyclodeaminase/mu-crystallin family. Archaeal alanine dehydrogenase subfamily.</text>
</comment>
<evidence type="ECO:0000256" key="3">
    <source>
        <dbReference type="HAMAP-Rule" id="MF_00935"/>
    </source>
</evidence>
<dbReference type="InterPro" id="IPR003462">
    <property type="entry name" value="ODC_Mu_crystall"/>
</dbReference>
<feature type="binding site" evidence="3">
    <location>
        <position position="113"/>
    </location>
    <ligand>
        <name>NAD(+)</name>
        <dbReference type="ChEBI" id="CHEBI:57540"/>
    </ligand>
</feature>
<dbReference type="PIRSF" id="PIRSF001439">
    <property type="entry name" value="CryM"/>
    <property type="match status" value="1"/>
</dbReference>
<dbReference type="FunFam" id="3.30.1780.10:FF:000002">
    <property type="entry name" value="Ornithine cyclodeaminase"/>
    <property type="match status" value="1"/>
</dbReference>
<organism evidence="5">
    <name type="scientific">Ignisphaera aggregans</name>
    <dbReference type="NCBI Taxonomy" id="334771"/>
    <lineage>
        <taxon>Archaea</taxon>
        <taxon>Thermoproteota</taxon>
        <taxon>Thermoprotei</taxon>
        <taxon>Desulfurococcales</taxon>
        <taxon>Desulfurococcaceae</taxon>
        <taxon>Ignisphaera</taxon>
    </lineage>
</organism>
<keyword evidence="1 3" id="KW-0560">Oxidoreductase</keyword>
<dbReference type="HAMAP" id="MF_00935">
    <property type="entry name" value="AlaDH_arch"/>
    <property type="match status" value="1"/>
</dbReference>
<dbReference type="PANTHER" id="PTHR13812:SF19">
    <property type="entry name" value="KETIMINE REDUCTASE MU-CRYSTALLIN"/>
    <property type="match status" value="1"/>
</dbReference>
<dbReference type="NCBIfam" id="TIGR02371">
    <property type="entry name" value="ala_DH_arch"/>
    <property type="match status" value="1"/>
</dbReference>
<dbReference type="Pfam" id="PF02423">
    <property type="entry name" value="OCD_Mu_crystall"/>
    <property type="match status" value="1"/>
</dbReference>
<dbReference type="EC" id="1.4.1.1" evidence="3 4"/>
<dbReference type="SUPFAM" id="SSF51735">
    <property type="entry name" value="NAD(P)-binding Rossmann-fold domains"/>
    <property type="match status" value="1"/>
</dbReference>
<name>A0A7C2VDF5_9CREN</name>
<dbReference type="FunFam" id="3.40.50.720:FF:000311">
    <property type="entry name" value="Ornithine cyclodeaminase"/>
    <property type="match status" value="1"/>
</dbReference>
<evidence type="ECO:0000256" key="2">
    <source>
        <dbReference type="ARBA" id="ARBA00023027"/>
    </source>
</evidence>
<comment type="caution">
    <text evidence="3">Lacks conserved residue(s) required for the propagation of feature annotation.</text>
</comment>
<dbReference type="GO" id="GO:0005737">
    <property type="term" value="C:cytoplasm"/>
    <property type="evidence" value="ECO:0007669"/>
    <property type="project" value="TreeGrafter"/>
</dbReference>
<keyword evidence="2 3" id="KW-0520">NAD</keyword>
<comment type="catalytic activity">
    <reaction evidence="3">
        <text>L-alanine + NAD(+) + H2O = pyruvate + NH4(+) + NADH + H(+)</text>
        <dbReference type="Rhea" id="RHEA:18405"/>
        <dbReference type="ChEBI" id="CHEBI:15361"/>
        <dbReference type="ChEBI" id="CHEBI:15377"/>
        <dbReference type="ChEBI" id="CHEBI:15378"/>
        <dbReference type="ChEBI" id="CHEBI:28938"/>
        <dbReference type="ChEBI" id="CHEBI:57540"/>
        <dbReference type="ChEBI" id="CHEBI:57945"/>
        <dbReference type="ChEBI" id="CHEBI:57972"/>
        <dbReference type="EC" id="1.4.1.1"/>
    </reaction>
</comment>
<comment type="caution">
    <text evidence="5">The sequence shown here is derived from an EMBL/GenBank/DDBJ whole genome shotgun (WGS) entry which is preliminary data.</text>
</comment>
<dbReference type="EMBL" id="DSGT01000007">
    <property type="protein sequence ID" value="HEW52993.1"/>
    <property type="molecule type" value="Genomic_DNA"/>
</dbReference>
<sequence>MEIMVLRENEIQTVLTLDKVVELVETVFREKGLKRVQMPPKTYLYFSKYQGDLRTMPAYIESLDIAGVKIVNVHPLNPSLHSLPTIMATILIFDPRTGKPQCIMNGTWITGARTGAAAAVATKYLARRDSENVGIIGAGFIARFHIEAFSKVFNMQKVYIYDIVKSKANKLAKEISEKIDVKVYVAEAPKDVVENVDVLATLTPARGPIVRNEWVHEGLHINAMGADAPGKQELDPLILKRAKIVVDDIEQASHSGEINVPLAQGIISLHDIYAELGEIVAGIKKGRETDKEITVFDSTGLAIQDVITAHYAYTEALKRGLGEKLYL</sequence>
<feature type="binding site" evidence="3">
    <location>
        <position position="231"/>
    </location>
    <ligand>
        <name>NAD(+)</name>
        <dbReference type="ChEBI" id="CHEBI:57540"/>
    </ligand>
</feature>
<proteinExistence type="inferred from homology"/>
<accession>A0A7C2VDF5</accession>
<feature type="binding site" evidence="3">
    <location>
        <begin position="225"/>
        <end position="227"/>
    </location>
    <ligand>
        <name>NAD(+)</name>
        <dbReference type="ChEBI" id="CHEBI:57540"/>
    </ligand>
</feature>
<keyword evidence="3" id="KW-0547">Nucleotide-binding</keyword>
<dbReference type="Gene3D" id="3.40.50.720">
    <property type="entry name" value="NAD(P)-binding Rossmann-like Domain"/>
    <property type="match status" value="1"/>
</dbReference>
<dbReference type="GO" id="GO:0051287">
    <property type="term" value="F:NAD binding"/>
    <property type="evidence" value="ECO:0007669"/>
    <property type="project" value="UniProtKB-UniRule"/>
</dbReference>
<reference evidence="5" key="1">
    <citation type="journal article" date="2020" name="mSystems">
        <title>Genome- and Community-Level Interaction Insights into Carbon Utilization and Element Cycling Functions of Hydrothermarchaeota in Hydrothermal Sediment.</title>
        <authorList>
            <person name="Zhou Z."/>
            <person name="Liu Y."/>
            <person name="Xu W."/>
            <person name="Pan J."/>
            <person name="Luo Z.H."/>
            <person name="Li M."/>
        </authorList>
    </citation>
    <scope>NUCLEOTIDE SEQUENCE [LARGE SCALE GENOMIC DNA]</scope>
    <source>
        <strain evidence="5">SpSt-16</strain>
    </source>
</reference>
<dbReference type="GO" id="GO:0000286">
    <property type="term" value="F:alanine dehydrogenase activity"/>
    <property type="evidence" value="ECO:0007669"/>
    <property type="project" value="UniProtKB-UniRule"/>
</dbReference>
<evidence type="ECO:0000313" key="5">
    <source>
        <dbReference type="EMBL" id="HEW52993.1"/>
    </source>
</evidence>
<protein>
    <recommendedName>
        <fullName evidence="3 4">Alanine dehydrogenase</fullName>
        <shortName evidence="3">AlaDH</shortName>
        <ecNumber evidence="3 4">1.4.1.1</ecNumber>
    </recommendedName>
</protein>
<dbReference type="InterPro" id="IPR023401">
    <property type="entry name" value="ODC_N"/>
</dbReference>
<dbReference type="PANTHER" id="PTHR13812">
    <property type="entry name" value="KETIMINE REDUCTASE MU-CRYSTALLIN"/>
    <property type="match status" value="1"/>
</dbReference>
<dbReference type="InterPro" id="IPR028609">
    <property type="entry name" value="AlaDH_arch-typ"/>
</dbReference>
<gene>
    <name evidence="3" type="primary">ala</name>
    <name evidence="5" type="ORF">ENO77_02315</name>
</gene>
<dbReference type="InterPro" id="IPR036291">
    <property type="entry name" value="NAD(P)-bd_dom_sf"/>
</dbReference>
<feature type="active site" description="Proton donor/acceptor" evidence="3">
    <location>
        <position position="69"/>
    </location>
</feature>
<dbReference type="Gene3D" id="3.30.1780.10">
    <property type="entry name" value="ornithine cyclodeaminase, domain 1"/>
    <property type="match status" value="1"/>
</dbReference>
<comment type="function">
    <text evidence="3">Catalyzes the NAD(+)-dependent oxidative deamination of L-alanine to pyruvate, and the reverse reaction, the reductive amination of pyruvate.</text>
</comment>
<evidence type="ECO:0000256" key="1">
    <source>
        <dbReference type="ARBA" id="ARBA00023002"/>
    </source>
</evidence>
<dbReference type="AlphaFoldDB" id="A0A7C2VDF5"/>